<proteinExistence type="predicted"/>
<dbReference type="EMBL" id="JBAKIA010000014">
    <property type="protein sequence ID" value="MEJ8475897.1"/>
    <property type="molecule type" value="Genomic_DNA"/>
</dbReference>
<gene>
    <name evidence="5" type="ORF">V6575_17530</name>
</gene>
<dbReference type="SUPFAM" id="SSF48498">
    <property type="entry name" value="Tetracyclin repressor-like, C-terminal domain"/>
    <property type="match status" value="1"/>
</dbReference>
<dbReference type="Gene3D" id="1.10.10.60">
    <property type="entry name" value="Homeodomain-like"/>
    <property type="match status" value="1"/>
</dbReference>
<dbReference type="PANTHER" id="PTHR30328">
    <property type="entry name" value="TRANSCRIPTIONAL REPRESSOR"/>
    <property type="match status" value="1"/>
</dbReference>
<evidence type="ECO:0000256" key="3">
    <source>
        <dbReference type="SAM" id="MobiDB-lite"/>
    </source>
</evidence>
<dbReference type="InterPro" id="IPR001647">
    <property type="entry name" value="HTH_TetR"/>
</dbReference>
<dbReference type="SUPFAM" id="SSF46689">
    <property type="entry name" value="Homeodomain-like"/>
    <property type="match status" value="1"/>
</dbReference>
<dbReference type="PANTHER" id="PTHR30328:SF54">
    <property type="entry name" value="HTH-TYPE TRANSCRIPTIONAL REPRESSOR SCO4008"/>
    <property type="match status" value="1"/>
</dbReference>
<dbReference type="InterPro" id="IPR013573">
    <property type="entry name" value="Tscrpt_reg_YcdC_C"/>
</dbReference>
<dbReference type="Proteomes" id="UP001385499">
    <property type="component" value="Unassembled WGS sequence"/>
</dbReference>
<dbReference type="Pfam" id="PF00440">
    <property type="entry name" value="TetR_N"/>
    <property type="match status" value="1"/>
</dbReference>
<sequence length="234" mass="26167">MIKSAARAENERLILAAAEIVFADYGFKGATTGMIADKAGIPKANLHYYFPTKLALYRQVVENIFQIWLAAADTFDNYDDPEEALTRYISAKMDISRSHPMGSKVWANEILHKAPVIQDYLETTLCEWTNTRIAVIERWIAEGRMAPIDPRSLLYMIWSTTQHYADFNHQIHTLNHGEPLTDAQFTTAKETVVSIILTGVGIRKADVQSGGGQSANIDNMSQQTQFKKLNGEGA</sequence>
<evidence type="ECO:0000313" key="5">
    <source>
        <dbReference type="EMBL" id="MEJ8475897.1"/>
    </source>
</evidence>
<evidence type="ECO:0000256" key="1">
    <source>
        <dbReference type="ARBA" id="ARBA00023125"/>
    </source>
</evidence>
<dbReference type="Pfam" id="PF08362">
    <property type="entry name" value="TetR_C_3"/>
    <property type="match status" value="1"/>
</dbReference>
<keyword evidence="1 2" id="KW-0238">DNA-binding</keyword>
<name>A0ABU8TNY8_9HYPH</name>
<evidence type="ECO:0000256" key="2">
    <source>
        <dbReference type="PROSITE-ProRule" id="PRU00335"/>
    </source>
</evidence>
<dbReference type="Gene3D" id="1.10.357.10">
    <property type="entry name" value="Tetracycline Repressor, domain 2"/>
    <property type="match status" value="1"/>
</dbReference>
<dbReference type="InterPro" id="IPR009057">
    <property type="entry name" value="Homeodomain-like_sf"/>
</dbReference>
<dbReference type="RefSeq" id="WP_340276177.1">
    <property type="nucleotide sequence ID" value="NZ_JBAKIA010000014.1"/>
</dbReference>
<feature type="DNA-binding region" description="H-T-H motif" evidence="2">
    <location>
        <begin position="31"/>
        <end position="50"/>
    </location>
</feature>
<reference evidence="5 6" key="1">
    <citation type="submission" date="2024-02" db="EMBL/GenBank/DDBJ databases">
        <title>Roseibium algae sp. nov., isolated from marine alga (Grateloupia sp.), showing potential in myo-inositol conversion.</title>
        <authorList>
            <person name="Wang Y."/>
        </authorList>
    </citation>
    <scope>NUCLEOTIDE SEQUENCE [LARGE SCALE GENOMIC DNA]</scope>
    <source>
        <strain evidence="5 6">H3510</strain>
    </source>
</reference>
<dbReference type="InterPro" id="IPR050109">
    <property type="entry name" value="HTH-type_TetR-like_transc_reg"/>
</dbReference>
<comment type="caution">
    <text evidence="5">The sequence shown here is derived from an EMBL/GenBank/DDBJ whole genome shotgun (WGS) entry which is preliminary data.</text>
</comment>
<dbReference type="PRINTS" id="PR00455">
    <property type="entry name" value="HTHTETR"/>
</dbReference>
<protein>
    <submittedName>
        <fullName evidence="5">TetR/AcrR family transcriptional regulator</fullName>
    </submittedName>
</protein>
<feature type="region of interest" description="Disordered" evidence="3">
    <location>
        <begin position="208"/>
        <end position="234"/>
    </location>
</feature>
<keyword evidence="6" id="KW-1185">Reference proteome</keyword>
<feature type="domain" description="HTH tetR-type" evidence="4">
    <location>
        <begin position="8"/>
        <end position="68"/>
    </location>
</feature>
<dbReference type="PROSITE" id="PS50977">
    <property type="entry name" value="HTH_TETR_2"/>
    <property type="match status" value="1"/>
</dbReference>
<dbReference type="InterPro" id="IPR036271">
    <property type="entry name" value="Tet_transcr_reg_TetR-rel_C_sf"/>
</dbReference>
<evidence type="ECO:0000313" key="6">
    <source>
        <dbReference type="Proteomes" id="UP001385499"/>
    </source>
</evidence>
<organism evidence="5 6">
    <name type="scientific">Roseibium algae</name>
    <dbReference type="NCBI Taxonomy" id="3123038"/>
    <lineage>
        <taxon>Bacteria</taxon>
        <taxon>Pseudomonadati</taxon>
        <taxon>Pseudomonadota</taxon>
        <taxon>Alphaproteobacteria</taxon>
        <taxon>Hyphomicrobiales</taxon>
        <taxon>Stappiaceae</taxon>
        <taxon>Roseibium</taxon>
    </lineage>
</organism>
<feature type="compositionally biased region" description="Polar residues" evidence="3">
    <location>
        <begin position="214"/>
        <end position="227"/>
    </location>
</feature>
<evidence type="ECO:0000259" key="4">
    <source>
        <dbReference type="PROSITE" id="PS50977"/>
    </source>
</evidence>
<accession>A0ABU8TNY8</accession>